<dbReference type="GO" id="GO:0008289">
    <property type="term" value="F:lipid binding"/>
    <property type="evidence" value="ECO:0007669"/>
    <property type="project" value="InterPro"/>
</dbReference>
<keyword evidence="2" id="KW-1015">Disulfide bond</keyword>
<comment type="similarity">
    <text evidence="1">Belongs to the plant LTP family.</text>
</comment>
<organism evidence="5 6">
    <name type="scientific">Lupinus luteus</name>
    <name type="common">European yellow lupine</name>
    <dbReference type="NCBI Taxonomy" id="3873"/>
    <lineage>
        <taxon>Eukaryota</taxon>
        <taxon>Viridiplantae</taxon>
        <taxon>Streptophyta</taxon>
        <taxon>Embryophyta</taxon>
        <taxon>Tracheophyta</taxon>
        <taxon>Spermatophyta</taxon>
        <taxon>Magnoliopsida</taxon>
        <taxon>eudicotyledons</taxon>
        <taxon>Gunneridae</taxon>
        <taxon>Pentapetalae</taxon>
        <taxon>rosids</taxon>
        <taxon>fabids</taxon>
        <taxon>Fabales</taxon>
        <taxon>Fabaceae</taxon>
        <taxon>Papilionoideae</taxon>
        <taxon>50 kb inversion clade</taxon>
        <taxon>genistoids sensu lato</taxon>
        <taxon>core genistoids</taxon>
        <taxon>Genisteae</taxon>
        <taxon>Lupinus</taxon>
    </lineage>
</organism>
<feature type="domain" description="Bifunctional inhibitor/plant lipid transfer protein/seed storage helical" evidence="4">
    <location>
        <begin position="30"/>
        <end position="101"/>
    </location>
</feature>
<keyword evidence="6" id="KW-1185">Reference proteome</keyword>
<evidence type="ECO:0000313" key="6">
    <source>
        <dbReference type="Proteomes" id="UP001497480"/>
    </source>
</evidence>
<proteinExistence type="inferred from homology"/>
<evidence type="ECO:0000256" key="2">
    <source>
        <dbReference type="ARBA" id="ARBA00023157"/>
    </source>
</evidence>
<dbReference type="AlphaFoldDB" id="A0AAV1X5X9"/>
<dbReference type="SUPFAM" id="SSF47699">
    <property type="entry name" value="Bifunctional inhibitor/lipid-transfer protein/seed storage 2S albumin"/>
    <property type="match status" value="1"/>
</dbReference>
<dbReference type="Gene3D" id="1.10.110.10">
    <property type="entry name" value="Plant lipid-transfer and hydrophobic proteins"/>
    <property type="match status" value="1"/>
</dbReference>
<evidence type="ECO:0000259" key="4">
    <source>
        <dbReference type="Pfam" id="PF00234"/>
    </source>
</evidence>
<dbReference type="CDD" id="cd01960">
    <property type="entry name" value="nsLTP1"/>
    <property type="match status" value="1"/>
</dbReference>
<dbReference type="InterPro" id="IPR000528">
    <property type="entry name" value="Plant_nsLTP"/>
</dbReference>
<dbReference type="Pfam" id="PF00234">
    <property type="entry name" value="Tryp_alpha_amyl"/>
    <property type="match status" value="1"/>
</dbReference>
<dbReference type="InterPro" id="IPR036312">
    <property type="entry name" value="Bifun_inhib/LTP/seed_sf"/>
</dbReference>
<dbReference type="GO" id="GO:0006869">
    <property type="term" value="P:lipid transport"/>
    <property type="evidence" value="ECO:0007669"/>
    <property type="project" value="InterPro"/>
</dbReference>
<sequence length="114" mass="12122">MKNVFAVFLTLLAILLQIVEPGQSFNLGDAVKQVAPCLNYAIGLGGDTPSSECCNGVSIVESSLSTTDDRRAACESLKKAASTYPLINEDKLNSLLKQCGTLAFSFSKNVNCQT</sequence>
<dbReference type="PRINTS" id="PR00382">
    <property type="entry name" value="LIPIDTRNSFER"/>
</dbReference>
<dbReference type="PANTHER" id="PTHR33076">
    <property type="entry name" value="NON-SPECIFIC LIPID-TRANSFER PROTEIN 2-RELATED"/>
    <property type="match status" value="1"/>
</dbReference>
<evidence type="ECO:0000256" key="3">
    <source>
        <dbReference type="SAM" id="SignalP"/>
    </source>
</evidence>
<dbReference type="Proteomes" id="UP001497480">
    <property type="component" value="Unassembled WGS sequence"/>
</dbReference>
<name>A0AAV1X5X9_LUPLU</name>
<evidence type="ECO:0000256" key="1">
    <source>
        <dbReference type="ARBA" id="ARBA00009748"/>
    </source>
</evidence>
<keyword evidence="3" id="KW-0732">Signal</keyword>
<dbReference type="EMBL" id="CAXHTB010000012">
    <property type="protein sequence ID" value="CAL0316762.1"/>
    <property type="molecule type" value="Genomic_DNA"/>
</dbReference>
<reference evidence="5 6" key="1">
    <citation type="submission" date="2024-03" db="EMBL/GenBank/DDBJ databases">
        <authorList>
            <person name="Martinez-Hernandez J."/>
        </authorList>
    </citation>
    <scope>NUCLEOTIDE SEQUENCE [LARGE SCALE GENOMIC DNA]</scope>
</reference>
<accession>A0AAV1X5X9</accession>
<dbReference type="InterPro" id="IPR016140">
    <property type="entry name" value="Bifunc_inhib/LTP/seed_store"/>
</dbReference>
<comment type="caution">
    <text evidence="5">The sequence shown here is derived from an EMBL/GenBank/DDBJ whole genome shotgun (WGS) entry which is preliminary data.</text>
</comment>
<protein>
    <recommendedName>
        <fullName evidence="4">Bifunctional inhibitor/plant lipid transfer protein/seed storage helical domain-containing protein</fullName>
    </recommendedName>
</protein>
<gene>
    <name evidence="5" type="ORF">LLUT_LOCUS17822</name>
</gene>
<feature type="signal peptide" evidence="3">
    <location>
        <begin position="1"/>
        <end position="24"/>
    </location>
</feature>
<feature type="chain" id="PRO_5043662534" description="Bifunctional inhibitor/plant lipid transfer protein/seed storage helical domain-containing protein" evidence="3">
    <location>
        <begin position="25"/>
        <end position="114"/>
    </location>
</feature>
<evidence type="ECO:0000313" key="5">
    <source>
        <dbReference type="EMBL" id="CAL0316762.1"/>
    </source>
</evidence>